<accession>A0A368V8S2</accession>
<proteinExistence type="predicted"/>
<evidence type="ECO:0000313" key="1">
    <source>
        <dbReference type="EMBL" id="RCW37526.1"/>
    </source>
</evidence>
<comment type="caution">
    <text evidence="1">The sequence shown here is derived from an EMBL/GenBank/DDBJ whole genome shotgun (WGS) entry which is preliminary data.</text>
</comment>
<organism evidence="1 2">
    <name type="scientific">Marinilabilia salmonicolor</name>
    <dbReference type="NCBI Taxonomy" id="989"/>
    <lineage>
        <taxon>Bacteria</taxon>
        <taxon>Pseudomonadati</taxon>
        <taxon>Bacteroidota</taxon>
        <taxon>Bacteroidia</taxon>
        <taxon>Marinilabiliales</taxon>
        <taxon>Marinilabiliaceae</taxon>
        <taxon>Marinilabilia</taxon>
    </lineage>
</organism>
<dbReference type="AlphaFoldDB" id="A0A368V8S2"/>
<gene>
    <name evidence="1" type="ORF">DFO77_10534</name>
</gene>
<keyword evidence="2" id="KW-1185">Reference proteome</keyword>
<evidence type="ECO:0000313" key="2">
    <source>
        <dbReference type="Proteomes" id="UP000252733"/>
    </source>
</evidence>
<sequence>MPNLLRNMDMLNKNDLKIIHYFLHHFYLRLSLFLDV</sequence>
<protein>
    <submittedName>
        <fullName evidence="1">Uncharacterized protein</fullName>
    </submittedName>
</protein>
<dbReference type="Proteomes" id="UP000252733">
    <property type="component" value="Unassembled WGS sequence"/>
</dbReference>
<dbReference type="EMBL" id="QPIZ01000005">
    <property type="protein sequence ID" value="RCW37526.1"/>
    <property type="molecule type" value="Genomic_DNA"/>
</dbReference>
<reference evidence="1 2" key="1">
    <citation type="submission" date="2018-07" db="EMBL/GenBank/DDBJ databases">
        <title>Freshwater and sediment microbial communities from various areas in North America, analyzing microbe dynamics in response to fracking.</title>
        <authorList>
            <person name="Lamendella R."/>
        </authorList>
    </citation>
    <scope>NUCLEOTIDE SEQUENCE [LARGE SCALE GENOMIC DNA]</scope>
    <source>
        <strain evidence="1 2">160A</strain>
    </source>
</reference>
<name>A0A368V8S2_9BACT</name>